<accession>A0A6B0UEG8</accession>
<evidence type="ECO:0000313" key="1">
    <source>
        <dbReference type="EMBL" id="MXU84843.1"/>
    </source>
</evidence>
<sequence>MTHLLVPLFSESLLKFLYSTYMKFPAAATKLQASCSDDGMFLKPAGTDTFWHLLFSLELGSVDAAFMISNKPVNKYPMFCSIF</sequence>
<proteinExistence type="predicted"/>
<organism evidence="1">
    <name type="scientific">Ixodes ricinus</name>
    <name type="common">Common tick</name>
    <name type="synonym">Acarus ricinus</name>
    <dbReference type="NCBI Taxonomy" id="34613"/>
    <lineage>
        <taxon>Eukaryota</taxon>
        <taxon>Metazoa</taxon>
        <taxon>Ecdysozoa</taxon>
        <taxon>Arthropoda</taxon>
        <taxon>Chelicerata</taxon>
        <taxon>Arachnida</taxon>
        <taxon>Acari</taxon>
        <taxon>Parasitiformes</taxon>
        <taxon>Ixodida</taxon>
        <taxon>Ixodoidea</taxon>
        <taxon>Ixodidae</taxon>
        <taxon>Ixodinae</taxon>
        <taxon>Ixodes</taxon>
    </lineage>
</organism>
<name>A0A6B0UEG8_IXORI</name>
<dbReference type="EMBL" id="GIFC01002760">
    <property type="protein sequence ID" value="MXU84843.1"/>
    <property type="molecule type" value="Transcribed_RNA"/>
</dbReference>
<protein>
    <submittedName>
        <fullName evidence="1">Putative secreted protein</fullName>
    </submittedName>
</protein>
<dbReference type="AlphaFoldDB" id="A0A6B0UEG8"/>
<reference evidence="1" key="1">
    <citation type="submission" date="2019-12" db="EMBL/GenBank/DDBJ databases">
        <title>An insight into the sialome of adult female Ixodes ricinus ticks feeding for 6 days.</title>
        <authorList>
            <person name="Perner J."/>
            <person name="Ribeiro J.M.C."/>
        </authorList>
    </citation>
    <scope>NUCLEOTIDE SEQUENCE</scope>
    <source>
        <strain evidence="1">Semi-engorged</strain>
        <tissue evidence="1">Salivary glands</tissue>
    </source>
</reference>